<feature type="modified residue" description="4-aspartylphosphate" evidence="2">
    <location>
        <position position="55"/>
    </location>
</feature>
<dbReference type="Pfam" id="PF00072">
    <property type="entry name" value="Response_reg"/>
    <property type="match status" value="1"/>
</dbReference>
<feature type="modified residue" description="4-aspartylphosphate" evidence="2">
    <location>
        <position position="190"/>
    </location>
</feature>
<evidence type="ECO:0000256" key="1">
    <source>
        <dbReference type="ARBA" id="ARBA00022553"/>
    </source>
</evidence>
<dbReference type="InterPro" id="IPR011006">
    <property type="entry name" value="CheY-like_superfamily"/>
</dbReference>
<comment type="caution">
    <text evidence="4">The sequence shown here is derived from an EMBL/GenBank/DDBJ whole genome shotgun (WGS) entry which is preliminary data.</text>
</comment>
<dbReference type="SUPFAM" id="SSF52172">
    <property type="entry name" value="CheY-like"/>
    <property type="match status" value="2"/>
</dbReference>
<organism evidence="4 5">
    <name type="scientific">Gilvimarinus algae</name>
    <dbReference type="NCBI Taxonomy" id="3058037"/>
    <lineage>
        <taxon>Bacteria</taxon>
        <taxon>Pseudomonadati</taxon>
        <taxon>Pseudomonadota</taxon>
        <taxon>Gammaproteobacteria</taxon>
        <taxon>Cellvibrionales</taxon>
        <taxon>Cellvibrionaceae</taxon>
        <taxon>Gilvimarinus</taxon>
    </lineage>
</organism>
<dbReference type="CDD" id="cd00156">
    <property type="entry name" value="REC"/>
    <property type="match status" value="1"/>
</dbReference>
<protein>
    <submittedName>
        <fullName evidence="4">Response regulator</fullName>
    </submittedName>
</protein>
<dbReference type="Proteomes" id="UP001168380">
    <property type="component" value="Unassembled WGS sequence"/>
</dbReference>
<dbReference type="CDD" id="cd17569">
    <property type="entry name" value="REC_HupR-like"/>
    <property type="match status" value="1"/>
</dbReference>
<gene>
    <name evidence="4" type="ORF">QWI16_14360</name>
</gene>
<keyword evidence="5" id="KW-1185">Reference proteome</keyword>
<proteinExistence type="predicted"/>
<evidence type="ECO:0000259" key="3">
    <source>
        <dbReference type="PROSITE" id="PS50110"/>
    </source>
</evidence>
<dbReference type="EMBL" id="JAULRT010000060">
    <property type="protein sequence ID" value="MDO3383362.1"/>
    <property type="molecule type" value="Genomic_DNA"/>
</dbReference>
<dbReference type="PANTHER" id="PTHR44591">
    <property type="entry name" value="STRESS RESPONSE REGULATOR PROTEIN 1"/>
    <property type="match status" value="1"/>
</dbReference>
<dbReference type="RefSeq" id="WP_302714131.1">
    <property type="nucleotide sequence ID" value="NZ_JAULRT010000060.1"/>
</dbReference>
<dbReference type="PANTHER" id="PTHR44591:SF19">
    <property type="entry name" value="TWO-COMPONENT RESPONSE REGULATOR-RELATED"/>
    <property type="match status" value="1"/>
</dbReference>
<name>A0ABT8TGZ2_9GAMM</name>
<feature type="domain" description="Response regulatory" evidence="3">
    <location>
        <begin position="7"/>
        <end position="121"/>
    </location>
</feature>
<evidence type="ECO:0000313" key="4">
    <source>
        <dbReference type="EMBL" id="MDO3383362.1"/>
    </source>
</evidence>
<dbReference type="InterPro" id="IPR050595">
    <property type="entry name" value="Bact_response_regulator"/>
</dbReference>
<accession>A0ABT8TGZ2</accession>
<reference evidence="4" key="1">
    <citation type="submission" date="2023-07" db="EMBL/GenBank/DDBJ databases">
        <title>Gilvimarinus algae sp. nov., isolated from the surface of Kelp.</title>
        <authorList>
            <person name="Sun Y.Y."/>
            <person name="Gong Y."/>
            <person name="Du Z.J."/>
        </authorList>
    </citation>
    <scope>NUCLEOTIDE SEQUENCE</scope>
    <source>
        <strain evidence="4">SDUM040014</strain>
    </source>
</reference>
<dbReference type="PROSITE" id="PS50110">
    <property type="entry name" value="RESPONSE_REGULATORY"/>
    <property type="match status" value="2"/>
</dbReference>
<sequence length="306" mass="34544">MSASKPTLLFVDDESRILRTMEMAFRRDYNVLTTTDGQEALAMLRHNKVEVIVSDQRMPLMTGVEVLRGARDISPATVRILLTGYSELASIVGSINEGEIFRYVQKPWHLNELRETLDEAIAVARETAPANTLSEQPAHSGGDIVVLHSKKAMAQLIEKEKPEYQVHYTCSVDAAMEQLVQHPDAILLTDLILPEGDISEALALMKRRRPELVVLVVTAFSDTSHLIQLINRAQVFRVLPMPLSRRMLYGSIASAHKHRQNLKDNPIMLRRHRVQEQPLEAQGKTSHRLLDRVKGYLERMRSSSAA</sequence>
<feature type="domain" description="Response regulatory" evidence="3">
    <location>
        <begin position="142"/>
        <end position="256"/>
    </location>
</feature>
<evidence type="ECO:0000313" key="5">
    <source>
        <dbReference type="Proteomes" id="UP001168380"/>
    </source>
</evidence>
<evidence type="ECO:0000256" key="2">
    <source>
        <dbReference type="PROSITE-ProRule" id="PRU00169"/>
    </source>
</evidence>
<dbReference type="Gene3D" id="3.40.50.2300">
    <property type="match status" value="2"/>
</dbReference>
<dbReference type="SMART" id="SM00448">
    <property type="entry name" value="REC"/>
    <property type="match status" value="2"/>
</dbReference>
<dbReference type="InterPro" id="IPR001789">
    <property type="entry name" value="Sig_transdc_resp-reg_receiver"/>
</dbReference>
<keyword evidence="1 2" id="KW-0597">Phosphoprotein</keyword>